<evidence type="ECO:0000256" key="10">
    <source>
        <dbReference type="HAMAP-Rule" id="MF_00815"/>
    </source>
</evidence>
<dbReference type="NCBIfam" id="TIGR01146">
    <property type="entry name" value="ATPsyn_F1gamma"/>
    <property type="match status" value="1"/>
</dbReference>
<evidence type="ECO:0000256" key="7">
    <source>
        <dbReference type="ARBA" id="ARBA00023136"/>
    </source>
</evidence>
<reference evidence="12" key="1">
    <citation type="submission" date="2017-09" db="EMBL/GenBank/DDBJ databases">
        <title>Depth-based differentiation of microbial function through sediment-hosted aquifers and enrichment of novel symbionts in the deep terrestrial subsurface.</title>
        <authorList>
            <person name="Probst A.J."/>
            <person name="Ladd B."/>
            <person name="Jarett J.K."/>
            <person name="Geller-Mcgrath D.E."/>
            <person name="Sieber C.M.K."/>
            <person name="Emerson J.B."/>
            <person name="Anantharaman K."/>
            <person name="Thomas B.C."/>
            <person name="Malmstrom R."/>
            <person name="Stieglmeier M."/>
            <person name="Klingl A."/>
            <person name="Woyke T."/>
            <person name="Ryan C.M."/>
            <person name="Banfield J.F."/>
        </authorList>
    </citation>
    <scope>NUCLEOTIDE SEQUENCE [LARGE SCALE GENOMIC DNA]</scope>
</reference>
<dbReference type="Pfam" id="PF00231">
    <property type="entry name" value="ATP-synt"/>
    <property type="match status" value="1"/>
</dbReference>
<dbReference type="SUPFAM" id="SSF52943">
    <property type="entry name" value="ATP synthase (F1-ATPase), gamma subunit"/>
    <property type="match status" value="1"/>
</dbReference>
<comment type="caution">
    <text evidence="11">The sequence shown here is derived from an EMBL/GenBank/DDBJ whole genome shotgun (WGS) entry which is preliminary data.</text>
</comment>
<keyword evidence="7 10" id="KW-0472">Membrane</keyword>
<name>A0A2M7TV88_9BACT</name>
<dbReference type="InterPro" id="IPR035968">
    <property type="entry name" value="ATP_synth_F1_ATPase_gsu"/>
</dbReference>
<dbReference type="GO" id="GO:0005524">
    <property type="term" value="F:ATP binding"/>
    <property type="evidence" value="ECO:0007669"/>
    <property type="project" value="UniProtKB-UniRule"/>
</dbReference>
<dbReference type="Proteomes" id="UP000228503">
    <property type="component" value="Unassembled WGS sequence"/>
</dbReference>
<keyword evidence="6 10" id="KW-0406">Ion transport</keyword>
<comment type="similarity">
    <text evidence="3 10">Belongs to the ATPase gamma chain family.</text>
</comment>
<dbReference type="InterPro" id="IPR000131">
    <property type="entry name" value="ATP_synth_F1_gsu"/>
</dbReference>
<evidence type="ECO:0000256" key="3">
    <source>
        <dbReference type="ARBA" id="ARBA00007681"/>
    </source>
</evidence>
<evidence type="ECO:0000313" key="11">
    <source>
        <dbReference type="EMBL" id="PIZ61728.1"/>
    </source>
</evidence>
<dbReference type="AlphaFoldDB" id="A0A2M7TV88"/>
<protein>
    <recommendedName>
        <fullName evidence="10">ATP synthase gamma chain</fullName>
    </recommendedName>
    <alternativeName>
        <fullName evidence="10">ATP synthase F1 sector gamma subunit</fullName>
    </alternativeName>
    <alternativeName>
        <fullName evidence="10">F-ATPase gamma subunit</fullName>
    </alternativeName>
</protein>
<proteinExistence type="inferred from homology"/>
<dbReference type="PRINTS" id="PR00126">
    <property type="entry name" value="ATPASEGAMMA"/>
</dbReference>
<dbReference type="GO" id="GO:0045259">
    <property type="term" value="C:proton-transporting ATP synthase complex"/>
    <property type="evidence" value="ECO:0007669"/>
    <property type="project" value="UniProtKB-KW"/>
</dbReference>
<evidence type="ECO:0000256" key="6">
    <source>
        <dbReference type="ARBA" id="ARBA00023065"/>
    </source>
</evidence>
<dbReference type="GO" id="GO:0042777">
    <property type="term" value="P:proton motive force-driven plasma membrane ATP synthesis"/>
    <property type="evidence" value="ECO:0007669"/>
    <property type="project" value="UniProtKB-UniRule"/>
</dbReference>
<keyword evidence="10" id="KW-1003">Cell membrane</keyword>
<accession>A0A2M7TV88</accession>
<evidence type="ECO:0000256" key="9">
    <source>
        <dbReference type="ARBA" id="ARBA00023310"/>
    </source>
</evidence>
<keyword evidence="8 10" id="KW-0139">CF(1)</keyword>
<keyword evidence="9 10" id="KW-0066">ATP synthesis</keyword>
<dbReference type="CDD" id="cd12151">
    <property type="entry name" value="F1-ATPase_gamma"/>
    <property type="match status" value="1"/>
</dbReference>
<dbReference type="Gene3D" id="3.40.1380.10">
    <property type="match status" value="1"/>
</dbReference>
<evidence type="ECO:0000256" key="4">
    <source>
        <dbReference type="ARBA" id="ARBA00022448"/>
    </source>
</evidence>
<gene>
    <name evidence="10 11" type="primary">atpG</name>
    <name evidence="11" type="ORF">COY16_06130</name>
</gene>
<dbReference type="HAMAP" id="MF_00815">
    <property type="entry name" value="ATP_synth_gamma_bact"/>
    <property type="match status" value="1"/>
</dbReference>
<organism evidence="11 12">
    <name type="scientific">Candidatus Roizmanbacteria bacterium CG_4_10_14_0_2_um_filter_39_13</name>
    <dbReference type="NCBI Taxonomy" id="1974825"/>
    <lineage>
        <taxon>Bacteria</taxon>
        <taxon>Candidatus Roizmaniibacteriota</taxon>
    </lineage>
</organism>
<keyword evidence="4 10" id="KW-0813">Transport</keyword>
<evidence type="ECO:0000256" key="2">
    <source>
        <dbReference type="ARBA" id="ARBA00004170"/>
    </source>
</evidence>
<comment type="subcellular location">
    <subcellularLocation>
        <location evidence="10">Cell membrane</location>
        <topology evidence="10">Peripheral membrane protein</topology>
    </subcellularLocation>
    <subcellularLocation>
        <location evidence="2">Membrane</location>
        <topology evidence="2">Peripheral membrane protein</topology>
    </subcellularLocation>
</comment>
<evidence type="ECO:0000313" key="12">
    <source>
        <dbReference type="Proteomes" id="UP000228503"/>
    </source>
</evidence>
<evidence type="ECO:0000256" key="5">
    <source>
        <dbReference type="ARBA" id="ARBA00022781"/>
    </source>
</evidence>
<dbReference type="Gene3D" id="1.10.287.80">
    <property type="entry name" value="ATP synthase, gamma subunit, helix hairpin domain"/>
    <property type="match status" value="1"/>
</dbReference>
<dbReference type="GO" id="GO:0046933">
    <property type="term" value="F:proton-transporting ATP synthase activity, rotational mechanism"/>
    <property type="evidence" value="ECO:0007669"/>
    <property type="project" value="UniProtKB-UniRule"/>
</dbReference>
<dbReference type="EMBL" id="PFOB01000077">
    <property type="protein sequence ID" value="PIZ61728.1"/>
    <property type="molecule type" value="Genomic_DNA"/>
</dbReference>
<dbReference type="PANTHER" id="PTHR11693">
    <property type="entry name" value="ATP SYNTHASE GAMMA CHAIN"/>
    <property type="match status" value="1"/>
</dbReference>
<keyword evidence="5 10" id="KW-0375">Hydrogen ion transport</keyword>
<evidence type="ECO:0000256" key="1">
    <source>
        <dbReference type="ARBA" id="ARBA00003456"/>
    </source>
</evidence>
<sequence length="299" mass="33502">MTLRTLCMNIRTVRKKIKSIKNVKKITKAMQMVSAVKMRKAQLLEVEGRPYRDGLTEMIATLSKKIDPSFSKILQVDTSGAKRELLVVVSSNKGLAGSFNVSLFRHLLSLYPSFKNVDIVTVGSKGTQFFSRLKDATIIADFSGGNLILEASALFDYLLEQYSTGKYTSVSISYNQFVSTLRSDQVKKTLLPLSILDEEAESNKDKEQNLKGFDLIIEPSAAEILEELLKSFLEYTIRGAIISSEAVEHSMRMMAMKSATDNAVEIIYQMTLLANRLRQEKITNELLDMITAKESVESN</sequence>
<dbReference type="GO" id="GO:0005886">
    <property type="term" value="C:plasma membrane"/>
    <property type="evidence" value="ECO:0007669"/>
    <property type="project" value="UniProtKB-SubCell"/>
</dbReference>
<comment type="function">
    <text evidence="1 10">Produces ATP from ADP in the presence of a proton gradient across the membrane. The gamma chain is believed to be important in regulating ATPase activity and the flow of protons through the CF(0) complex.</text>
</comment>
<evidence type="ECO:0000256" key="8">
    <source>
        <dbReference type="ARBA" id="ARBA00023196"/>
    </source>
</evidence>
<comment type="subunit">
    <text evidence="10">F-type ATPases have 2 components, CF(1) - the catalytic core - and CF(0) - the membrane proton channel. CF(1) has five subunits: alpha(3), beta(3), gamma(1), delta(1), epsilon(1). CF(0) has three main subunits: a, b and c.</text>
</comment>
<dbReference type="PANTHER" id="PTHR11693:SF22">
    <property type="entry name" value="ATP SYNTHASE SUBUNIT GAMMA, MITOCHONDRIAL"/>
    <property type="match status" value="1"/>
</dbReference>